<dbReference type="GO" id="GO:0017172">
    <property type="term" value="F:cysteine dioxygenase activity"/>
    <property type="evidence" value="ECO:0007669"/>
    <property type="project" value="UniProtKB-EC"/>
</dbReference>
<dbReference type="Pfam" id="PF07847">
    <property type="entry name" value="PCO_ADO"/>
    <property type="match status" value="1"/>
</dbReference>
<evidence type="ECO:0000256" key="7">
    <source>
        <dbReference type="ARBA" id="ARBA00024284"/>
    </source>
</evidence>
<evidence type="ECO:0000256" key="1">
    <source>
        <dbReference type="ARBA" id="ARBA00001954"/>
    </source>
</evidence>
<evidence type="ECO:0000256" key="4">
    <source>
        <dbReference type="ARBA" id="ARBA00022723"/>
    </source>
</evidence>
<dbReference type="GO" id="GO:0046872">
    <property type="term" value="F:metal ion binding"/>
    <property type="evidence" value="ECO:0007669"/>
    <property type="project" value="UniProtKB-KW"/>
</dbReference>
<comment type="catalytic activity">
    <reaction evidence="7">
        <text>L-cysteine + O2 = 3-sulfino-L-alanine + H(+)</text>
        <dbReference type="Rhea" id="RHEA:20441"/>
        <dbReference type="ChEBI" id="CHEBI:15378"/>
        <dbReference type="ChEBI" id="CHEBI:15379"/>
        <dbReference type="ChEBI" id="CHEBI:35235"/>
        <dbReference type="ChEBI" id="CHEBI:61085"/>
        <dbReference type="EC" id="1.13.11.20"/>
    </reaction>
    <physiologicalReaction direction="left-to-right" evidence="7">
        <dbReference type="Rhea" id="RHEA:20442"/>
    </physiologicalReaction>
</comment>
<dbReference type="AlphaFoldDB" id="A0A8K0MHE1"/>
<evidence type="ECO:0000256" key="2">
    <source>
        <dbReference type="ARBA" id="ARBA00006622"/>
    </source>
</evidence>
<evidence type="ECO:0000256" key="6">
    <source>
        <dbReference type="ARBA" id="ARBA00023004"/>
    </source>
</evidence>
<protein>
    <recommendedName>
        <fullName evidence="3">cysteine dioxygenase</fullName>
        <ecNumber evidence="3">1.13.11.20</ecNumber>
    </recommendedName>
</protein>
<dbReference type="Proteomes" id="UP000796880">
    <property type="component" value="Unassembled WGS sequence"/>
</dbReference>
<dbReference type="CDD" id="cd20289">
    <property type="entry name" value="cupin_ADO"/>
    <property type="match status" value="1"/>
</dbReference>
<keyword evidence="9" id="KW-1185">Reference proteome</keyword>
<keyword evidence="4" id="KW-0479">Metal-binding</keyword>
<dbReference type="InterPro" id="IPR011051">
    <property type="entry name" value="RmlC_Cupin_sf"/>
</dbReference>
<organism evidence="8 9">
    <name type="scientific">Rhamnella rubrinervis</name>
    <dbReference type="NCBI Taxonomy" id="2594499"/>
    <lineage>
        <taxon>Eukaryota</taxon>
        <taxon>Viridiplantae</taxon>
        <taxon>Streptophyta</taxon>
        <taxon>Embryophyta</taxon>
        <taxon>Tracheophyta</taxon>
        <taxon>Spermatophyta</taxon>
        <taxon>Magnoliopsida</taxon>
        <taxon>eudicotyledons</taxon>
        <taxon>Gunneridae</taxon>
        <taxon>Pentapetalae</taxon>
        <taxon>rosids</taxon>
        <taxon>fabids</taxon>
        <taxon>Rosales</taxon>
        <taxon>Rhamnaceae</taxon>
        <taxon>rhamnoid group</taxon>
        <taxon>Rhamneae</taxon>
        <taxon>Rhamnella</taxon>
    </lineage>
</organism>
<dbReference type="InterPro" id="IPR012864">
    <property type="entry name" value="PCO/ADO"/>
</dbReference>
<dbReference type="OrthoDB" id="271433at2759"/>
<gene>
    <name evidence="8" type="ORF">FNV43_RR11074</name>
</gene>
<dbReference type="InterPro" id="IPR014710">
    <property type="entry name" value="RmlC-like_jellyroll"/>
</dbReference>
<sequence length="241" mass="26889">MEQYYYCTTLMEKSKIQMLYDACNTIFSQNKQLPTFQEIQCLKKLTDEFEGIDVGIDEFGWYGSRPTWSPRGLICGRDISGITYIHIHECEAFSIGVFCMPAGATFPLHDHPGMTVFSKLLYGSIHVKAYDWINAHKSPASQTFGIAAKVVDGMWRAPCETSVLFPTSGGNIHSFTALTSSAVLDVLSPPYSEDLGRPSSYFFDFTIPSLPGYVMLEERELPDDLVVTGAPYLGPPLHIRC</sequence>
<proteinExistence type="inferred from homology"/>
<evidence type="ECO:0000313" key="8">
    <source>
        <dbReference type="EMBL" id="KAF3445897.1"/>
    </source>
</evidence>
<reference evidence="8" key="1">
    <citation type="submission" date="2020-03" db="EMBL/GenBank/DDBJ databases">
        <title>A high-quality chromosome-level genome assembly of a woody plant with both climbing and erect habits, Rhamnella rubrinervis.</title>
        <authorList>
            <person name="Lu Z."/>
            <person name="Yang Y."/>
            <person name="Zhu X."/>
            <person name="Sun Y."/>
        </authorList>
    </citation>
    <scope>NUCLEOTIDE SEQUENCE</scope>
    <source>
        <strain evidence="8">BYM</strain>
        <tissue evidence="8">Leaf</tissue>
    </source>
</reference>
<keyword evidence="6" id="KW-0408">Iron</keyword>
<dbReference type="PANTHER" id="PTHR22966:SF52">
    <property type="entry name" value="CYSTEINE DIOXYGENASE"/>
    <property type="match status" value="1"/>
</dbReference>
<keyword evidence="5" id="KW-0560">Oxidoreductase</keyword>
<comment type="similarity">
    <text evidence="2">Belongs to the cysteine dioxygenase family.</text>
</comment>
<comment type="cofactor">
    <cofactor evidence="1">
        <name>Fe(2+)</name>
        <dbReference type="ChEBI" id="CHEBI:29033"/>
    </cofactor>
</comment>
<comment type="caution">
    <text evidence="8">The sequence shown here is derived from an EMBL/GenBank/DDBJ whole genome shotgun (WGS) entry which is preliminary data.</text>
</comment>
<dbReference type="SUPFAM" id="SSF51182">
    <property type="entry name" value="RmlC-like cupins"/>
    <property type="match status" value="1"/>
</dbReference>
<name>A0A8K0MHE1_9ROSA</name>
<evidence type="ECO:0000256" key="5">
    <source>
        <dbReference type="ARBA" id="ARBA00023002"/>
    </source>
</evidence>
<dbReference type="Gene3D" id="2.60.120.10">
    <property type="entry name" value="Jelly Rolls"/>
    <property type="match status" value="1"/>
</dbReference>
<accession>A0A8K0MHE1</accession>
<dbReference type="EC" id="1.13.11.20" evidence="3"/>
<dbReference type="EMBL" id="VOIH02000005">
    <property type="protein sequence ID" value="KAF3445897.1"/>
    <property type="molecule type" value="Genomic_DNA"/>
</dbReference>
<evidence type="ECO:0000256" key="3">
    <source>
        <dbReference type="ARBA" id="ARBA00013133"/>
    </source>
</evidence>
<dbReference type="GO" id="GO:0070483">
    <property type="term" value="P:detection of hypoxia"/>
    <property type="evidence" value="ECO:0007669"/>
    <property type="project" value="UniProtKB-ARBA"/>
</dbReference>
<dbReference type="PANTHER" id="PTHR22966">
    <property type="entry name" value="2-AMINOETHANETHIOL DIOXYGENASE"/>
    <property type="match status" value="1"/>
</dbReference>
<evidence type="ECO:0000313" key="9">
    <source>
        <dbReference type="Proteomes" id="UP000796880"/>
    </source>
</evidence>